<feature type="transmembrane region" description="Helical" evidence="1">
    <location>
        <begin position="61"/>
        <end position="84"/>
    </location>
</feature>
<evidence type="ECO:0000256" key="1">
    <source>
        <dbReference type="SAM" id="Phobius"/>
    </source>
</evidence>
<dbReference type="Proteomes" id="UP001596230">
    <property type="component" value="Unassembled WGS sequence"/>
</dbReference>
<proteinExistence type="predicted"/>
<keyword evidence="3" id="KW-1185">Reference proteome</keyword>
<gene>
    <name evidence="2" type="ORF">ACFP9W_03930</name>
</gene>
<dbReference type="RefSeq" id="WP_385946534.1">
    <property type="nucleotide sequence ID" value="NZ_JBHSUB010000005.1"/>
</dbReference>
<evidence type="ECO:0000313" key="2">
    <source>
        <dbReference type="EMBL" id="MFC6377249.1"/>
    </source>
</evidence>
<keyword evidence="1" id="KW-1133">Transmembrane helix</keyword>
<name>A0ABW1VU69_9GAMM</name>
<evidence type="ECO:0000313" key="3">
    <source>
        <dbReference type="Proteomes" id="UP001596230"/>
    </source>
</evidence>
<dbReference type="EMBL" id="JBHSUB010000005">
    <property type="protein sequence ID" value="MFC6377249.1"/>
    <property type="molecule type" value="Genomic_DNA"/>
</dbReference>
<feature type="transmembrane region" description="Helical" evidence="1">
    <location>
        <begin position="178"/>
        <end position="197"/>
    </location>
</feature>
<feature type="transmembrane region" description="Helical" evidence="1">
    <location>
        <begin position="217"/>
        <end position="249"/>
    </location>
</feature>
<keyword evidence="1" id="KW-0812">Transmembrane</keyword>
<accession>A0ABW1VU69</accession>
<comment type="caution">
    <text evidence="2">The sequence shown here is derived from an EMBL/GenBank/DDBJ whole genome shotgun (WGS) entry which is preliminary data.</text>
</comment>
<sequence>MLWAQRAGLSSLVYLNRRRVGCLSPDSVTVIHAVLTIKKEFFSPIYVSPGAGLPMLKQERVLTYLNTIVRILIPLLPVIINYVFKLNFFSTFRRLPVTEKTHFFALLQKSSDGFLDDYAIRSQMQASGIRYSPQFMRNLFYYAHKKYIRDDNKDLSAFLSLPGLFICKNNGEIRLQKGICTLACIVFLTSIFMLVYVTLLFPQTLVDLRLYLAKQQYFILVLEVLLIIVDVIGLVMSLGASYVCVFRFIPALRFTKHYQTAWKRRDLFEIGEQNLHCGNKVNE</sequence>
<organism evidence="2 3">
    <name type="scientific">Tatumella terrea</name>
    <dbReference type="NCBI Taxonomy" id="419007"/>
    <lineage>
        <taxon>Bacteria</taxon>
        <taxon>Pseudomonadati</taxon>
        <taxon>Pseudomonadota</taxon>
        <taxon>Gammaproteobacteria</taxon>
        <taxon>Enterobacterales</taxon>
        <taxon>Erwiniaceae</taxon>
        <taxon>Tatumella</taxon>
    </lineage>
</organism>
<protein>
    <submittedName>
        <fullName evidence="2">Uncharacterized protein</fullName>
    </submittedName>
</protein>
<reference evidence="3" key="1">
    <citation type="journal article" date="2019" name="Int. J. Syst. Evol. Microbiol.">
        <title>The Global Catalogue of Microorganisms (GCM) 10K type strain sequencing project: providing services to taxonomists for standard genome sequencing and annotation.</title>
        <authorList>
            <consortium name="The Broad Institute Genomics Platform"/>
            <consortium name="The Broad Institute Genome Sequencing Center for Infectious Disease"/>
            <person name="Wu L."/>
            <person name="Ma J."/>
        </authorList>
    </citation>
    <scope>NUCLEOTIDE SEQUENCE [LARGE SCALE GENOMIC DNA]</scope>
    <source>
        <strain evidence="3">CGMCC 1.18518</strain>
    </source>
</reference>
<keyword evidence="1" id="KW-0472">Membrane</keyword>